<dbReference type="Gene3D" id="2.40.10.10">
    <property type="entry name" value="Trypsin-like serine proteases"/>
    <property type="match status" value="2"/>
</dbReference>
<dbReference type="PANTHER" id="PTHR14389:SF3">
    <property type="entry name" value="PROTEIN FAM111A-LIKE"/>
    <property type="match status" value="1"/>
</dbReference>
<dbReference type="GO" id="GO:0008233">
    <property type="term" value="F:peptidase activity"/>
    <property type="evidence" value="ECO:0007669"/>
    <property type="project" value="UniProtKB-KW"/>
</dbReference>
<evidence type="ECO:0000313" key="4">
    <source>
        <dbReference type="Proteomes" id="UP000282656"/>
    </source>
</evidence>
<evidence type="ECO:0000256" key="1">
    <source>
        <dbReference type="SAM" id="MobiDB-lite"/>
    </source>
</evidence>
<accession>A0A3A8QJF9</accession>
<keyword evidence="3" id="KW-0378">Hydrolase</keyword>
<dbReference type="InterPro" id="IPR043504">
    <property type="entry name" value="Peptidase_S1_PA_chymotrypsin"/>
</dbReference>
<dbReference type="Proteomes" id="UP000282656">
    <property type="component" value="Unassembled WGS sequence"/>
</dbReference>
<keyword evidence="3" id="KW-0645">Protease</keyword>
<dbReference type="PANTHER" id="PTHR14389">
    <property type="entry name" value="SI:CH1073-475A24.1"/>
    <property type="match status" value="1"/>
</dbReference>
<comment type="caution">
    <text evidence="3">The sequence shown here is derived from an EMBL/GenBank/DDBJ whole genome shotgun (WGS) entry which is preliminary data.</text>
</comment>
<dbReference type="InterPro" id="IPR045430">
    <property type="entry name" value="EAD1"/>
</dbReference>
<dbReference type="OrthoDB" id="513782at2"/>
<sequence>MELEGSEQEELTHALLGAFTSVEELHRMVEVKCGRSLVPPVEREGAARARALVRTAEAEGWTDVLVRGAHAAAPGHPRIRRFLQSYLSSVQRSVSGPALARIVQQSRLALTPEAWRDRLTTLSRRVCRVELEGGRALGTGFLVAPDVVLTNSHVIEHRLLEALRVRFDLKVLPDRIAVHPGRVFAVTACLAQSPHSPADLMHPRPREATRDELDYAFLQIQDAPGDDRLGDHRPRGFIPLAPSSPTAFAPGSLALVVQHPKGRPMQVALDTFQGANRSHTRVTYCTNTHPGSSGSPCFTPDLELVALHHSGDPRPGHESAEDDEGIPLDTIRSSLSGSVLRRLGWE</sequence>
<dbReference type="SUPFAM" id="SSF50494">
    <property type="entry name" value="Trypsin-like serine proteases"/>
    <property type="match status" value="1"/>
</dbReference>
<proteinExistence type="predicted"/>
<name>A0A3A8QJF9_9BACT</name>
<evidence type="ECO:0000313" key="3">
    <source>
        <dbReference type="EMBL" id="RKH68833.1"/>
    </source>
</evidence>
<feature type="compositionally biased region" description="Basic and acidic residues" evidence="1">
    <location>
        <begin position="309"/>
        <end position="319"/>
    </location>
</feature>
<keyword evidence="4" id="KW-1185">Reference proteome</keyword>
<dbReference type="GO" id="GO:0006508">
    <property type="term" value="P:proteolysis"/>
    <property type="evidence" value="ECO:0007669"/>
    <property type="project" value="UniProtKB-KW"/>
</dbReference>
<dbReference type="AlphaFoldDB" id="A0A3A8QJF9"/>
<evidence type="ECO:0000259" key="2">
    <source>
        <dbReference type="Pfam" id="PF19955"/>
    </source>
</evidence>
<dbReference type="Pfam" id="PF13365">
    <property type="entry name" value="Trypsin_2"/>
    <property type="match status" value="1"/>
</dbReference>
<dbReference type="Pfam" id="PF19955">
    <property type="entry name" value="EAD1"/>
    <property type="match status" value="1"/>
</dbReference>
<dbReference type="RefSeq" id="WP_120550215.1">
    <property type="nucleotide sequence ID" value="NZ_RAWM01000038.1"/>
</dbReference>
<feature type="region of interest" description="Disordered" evidence="1">
    <location>
        <begin position="308"/>
        <end position="330"/>
    </location>
</feature>
<dbReference type="EMBL" id="RAWM01000038">
    <property type="protein sequence ID" value="RKH68833.1"/>
    <property type="molecule type" value="Genomic_DNA"/>
</dbReference>
<protein>
    <submittedName>
        <fullName evidence="3">Serine protease</fullName>
    </submittedName>
</protein>
<feature type="domain" description="Effector-associated" evidence="2">
    <location>
        <begin position="1"/>
        <end position="86"/>
    </location>
</feature>
<dbReference type="InterPro" id="IPR009003">
    <property type="entry name" value="Peptidase_S1_PA"/>
</dbReference>
<reference evidence="4" key="1">
    <citation type="submission" date="2018-09" db="EMBL/GenBank/DDBJ databases">
        <authorList>
            <person name="Livingstone P.G."/>
            <person name="Whitworth D.E."/>
        </authorList>
    </citation>
    <scope>NUCLEOTIDE SEQUENCE [LARGE SCALE GENOMIC DNA]</scope>
    <source>
        <strain evidence="4">AB047A</strain>
    </source>
</reference>
<organism evidence="3 4">
    <name type="scientific">Corallococcus interemptor</name>
    <dbReference type="NCBI Taxonomy" id="2316720"/>
    <lineage>
        <taxon>Bacteria</taxon>
        <taxon>Pseudomonadati</taxon>
        <taxon>Myxococcota</taxon>
        <taxon>Myxococcia</taxon>
        <taxon>Myxococcales</taxon>
        <taxon>Cystobacterineae</taxon>
        <taxon>Myxococcaceae</taxon>
        <taxon>Corallococcus</taxon>
    </lineage>
</organism>
<gene>
    <name evidence="3" type="ORF">D7X96_16585</name>
</gene>